<dbReference type="SUPFAM" id="SSF51182">
    <property type="entry name" value="RmlC-like cupins"/>
    <property type="match status" value="1"/>
</dbReference>
<dbReference type="InterPro" id="IPR012093">
    <property type="entry name" value="Pirin"/>
</dbReference>
<dbReference type="PANTHER" id="PTHR13903:SF8">
    <property type="entry name" value="PIRIN"/>
    <property type="match status" value="1"/>
</dbReference>
<dbReference type="KEGG" id="scad:DN051_36780"/>
<evidence type="ECO:0000259" key="4">
    <source>
        <dbReference type="Pfam" id="PF02678"/>
    </source>
</evidence>
<keyword evidence="2" id="KW-0408">Iron</keyword>
<dbReference type="CDD" id="cd02247">
    <property type="entry name" value="cupin_pirin_C"/>
    <property type="match status" value="1"/>
</dbReference>
<evidence type="ECO:0000313" key="7">
    <source>
        <dbReference type="Proteomes" id="UP000249616"/>
    </source>
</evidence>
<dbReference type="Proteomes" id="UP000249616">
    <property type="component" value="Chromosome"/>
</dbReference>
<feature type="binding site" evidence="2">
    <location>
        <position position="105"/>
    </location>
    <ligand>
        <name>Fe cation</name>
        <dbReference type="ChEBI" id="CHEBI:24875"/>
    </ligand>
</feature>
<dbReference type="InterPro" id="IPR014710">
    <property type="entry name" value="RmlC-like_jellyroll"/>
</dbReference>
<dbReference type="RefSeq" id="WP_112441058.1">
    <property type="nucleotide sequence ID" value="NZ_CP030073.1"/>
</dbReference>
<reference evidence="6 7" key="1">
    <citation type="journal article" date="2019" name="Int. J. Syst. Evol. Microbiol.">
        <title>Streptomyces cadmiisoli sp. nov., a novel actinomycete isolated from cadmium-contaminated soil.</title>
        <authorList>
            <person name="Li K."/>
            <person name="Tang X."/>
            <person name="Zhao J."/>
            <person name="Guo Y."/>
            <person name="Tang Y."/>
            <person name="Gao J."/>
        </authorList>
    </citation>
    <scope>NUCLEOTIDE SEQUENCE [LARGE SCALE GENOMIC DNA]</scope>
    <source>
        <strain evidence="6 7">ZFG47</strain>
    </source>
</reference>
<gene>
    <name evidence="6" type="ORF">DN051_36780</name>
</gene>
<dbReference type="InterPro" id="IPR003829">
    <property type="entry name" value="Pirin_N_dom"/>
</dbReference>
<protein>
    <submittedName>
        <fullName evidence="6">Pirin family protein</fullName>
    </submittedName>
</protein>
<keyword evidence="7" id="KW-1185">Reference proteome</keyword>
<dbReference type="CDD" id="cd02909">
    <property type="entry name" value="cupin_pirin_N"/>
    <property type="match status" value="1"/>
</dbReference>
<dbReference type="GO" id="GO:0046872">
    <property type="term" value="F:metal ion binding"/>
    <property type="evidence" value="ECO:0007669"/>
    <property type="project" value="UniProtKB-KW"/>
</dbReference>
<feature type="domain" description="Pirin C-terminal" evidence="5">
    <location>
        <begin position="176"/>
        <end position="284"/>
    </location>
</feature>
<dbReference type="PIRSF" id="PIRSF006232">
    <property type="entry name" value="Pirin"/>
    <property type="match status" value="1"/>
</dbReference>
<dbReference type="Pfam" id="PF02678">
    <property type="entry name" value="Pirin"/>
    <property type="match status" value="1"/>
</dbReference>
<dbReference type="Pfam" id="PF05726">
    <property type="entry name" value="Pirin_C"/>
    <property type="match status" value="1"/>
</dbReference>
<sequence>MGAPLVSHGRTVARVESKLMLGPSEQSDDRAMIFTPQDPALTDPFLVLGEEWFSTPGFEWHPHRGIETVTTVFGGVLEHGDSAGNAGALQPGDVQWMTAGRGIIHRELAYRDEHAHIMQLWINLPADRKLTRNRYQDLIASSRPRVVLPGVELDIISGTVEGVTGPALNHVAVQAVMVSLEPSTTFAYKLPAEHRAFVHVVSGRVAASGRNLVTGHTAWSDPVPDAEGDSALSFVTPSGDGKTRLMIYSGTPIGEPVAFGGPFVMNHRSEIRQAFADFHAGKFGEVPRRARLAYDR</sequence>
<name>A0A2Z4J8K1_9ACTN</name>
<dbReference type="Gene3D" id="2.60.120.10">
    <property type="entry name" value="Jelly Rolls"/>
    <property type="match status" value="2"/>
</dbReference>
<comment type="similarity">
    <text evidence="1 3">Belongs to the pirin family.</text>
</comment>
<evidence type="ECO:0000256" key="3">
    <source>
        <dbReference type="RuleBase" id="RU003457"/>
    </source>
</evidence>
<feature type="binding site" evidence="2">
    <location>
        <position position="63"/>
    </location>
    <ligand>
        <name>Fe cation</name>
        <dbReference type="ChEBI" id="CHEBI:24875"/>
    </ligand>
</feature>
<comment type="cofactor">
    <cofactor evidence="2">
        <name>Fe cation</name>
        <dbReference type="ChEBI" id="CHEBI:24875"/>
    </cofactor>
    <text evidence="2">Binds 1 Fe cation per subunit.</text>
</comment>
<dbReference type="EMBL" id="CP030073">
    <property type="protein sequence ID" value="AWW41542.1"/>
    <property type="molecule type" value="Genomic_DNA"/>
</dbReference>
<dbReference type="AlphaFoldDB" id="A0A2Z4J8K1"/>
<feature type="domain" description="Pirin N-terminal" evidence="4">
    <location>
        <begin position="53"/>
        <end position="122"/>
    </location>
</feature>
<keyword evidence="2" id="KW-0479">Metal-binding</keyword>
<evidence type="ECO:0000256" key="1">
    <source>
        <dbReference type="ARBA" id="ARBA00008416"/>
    </source>
</evidence>
<dbReference type="InterPro" id="IPR008778">
    <property type="entry name" value="Pirin_C_dom"/>
</dbReference>
<evidence type="ECO:0000313" key="6">
    <source>
        <dbReference type="EMBL" id="AWW41542.1"/>
    </source>
</evidence>
<feature type="binding site" evidence="2">
    <location>
        <position position="61"/>
    </location>
    <ligand>
        <name>Fe cation</name>
        <dbReference type="ChEBI" id="CHEBI:24875"/>
    </ligand>
</feature>
<dbReference type="InterPro" id="IPR011051">
    <property type="entry name" value="RmlC_Cupin_sf"/>
</dbReference>
<evidence type="ECO:0000259" key="5">
    <source>
        <dbReference type="Pfam" id="PF05726"/>
    </source>
</evidence>
<accession>A0A2Z4J8K1</accession>
<dbReference type="PANTHER" id="PTHR13903">
    <property type="entry name" value="PIRIN-RELATED"/>
    <property type="match status" value="1"/>
</dbReference>
<proteinExistence type="inferred from homology"/>
<feature type="binding site" evidence="2">
    <location>
        <position position="107"/>
    </location>
    <ligand>
        <name>Fe cation</name>
        <dbReference type="ChEBI" id="CHEBI:24875"/>
    </ligand>
</feature>
<organism evidence="6 7">
    <name type="scientific">Streptomyces cadmiisoli</name>
    <dbReference type="NCBI Taxonomy" id="2184053"/>
    <lineage>
        <taxon>Bacteria</taxon>
        <taxon>Bacillati</taxon>
        <taxon>Actinomycetota</taxon>
        <taxon>Actinomycetes</taxon>
        <taxon>Kitasatosporales</taxon>
        <taxon>Streptomycetaceae</taxon>
        <taxon>Streptomyces</taxon>
        <taxon>Streptomyces aurantiacus group</taxon>
    </lineage>
</organism>
<evidence type="ECO:0000256" key="2">
    <source>
        <dbReference type="PIRSR" id="PIRSR006232-1"/>
    </source>
</evidence>